<sequence length="729" mass="77439">MSSMLKKGTGAFKPRAPIARRRPAAPAAAAPPVTDEPTEESQPTTPSPQENTPEVPLPVVATSSTAAEQRSAHSSPAVETIKSPKSRPDAPATEGSAVTKAKKVTVSKSTNAQPAATTSDVTPPGASGEPAATTTVPSRRAEKQADPIPAQDSTDGTATASATATAARTTAPPTSRKATSAGAKPSQPAAFTKPRPIAETTEPEPPSARQTETVPAPPASEIATPTTDNGEGSSTPAAPKAAAPKKARRPAAPRQPRKRKTAAGTGESEAETGAETEGPAKKKRAPRKKKDAATTNGGEGETQASGAENGEAAAPKKRAPRKKKKVATDQAATDVEENGERDGEHPVDEEGEETDATRKLQARRKRSVTPEDAEQQTVDHEQMVMSDLTRDLRIGAKFSKYDELRERIRKKRARQRLIKLGKLQPGEELPEGEDGGSEAGTPGPDSSKPAPTPKPVPIVDEGPSDAGMPRLVMRDGQLTLDEGTTQYDRHAAADAARGVVYEQEEDEFTTPVTQATYMRRQPQGNFWTDEETVKFYHGLRMFGTDFNTISKMFGGAKNRRQVKLKFNREERANPVAVNKCIIGEKVVPMALEAVDGADALEDSKVITDELDRLKEEQEAETRRQEEDKAAENQRRRDELFGKRKGDKSGARDEYDDVDKDDFGNEGGSNSAAKDAALHPSAMYGVGTDPDVIDETDLPSASARGKGRGRGGRGRRGGKSAPMFAGGIGA</sequence>
<dbReference type="CDD" id="cd00167">
    <property type="entry name" value="SANT"/>
    <property type="match status" value="1"/>
</dbReference>
<protein>
    <submittedName>
        <fullName evidence="3">Transcription factor TFIIIB component B</fullName>
    </submittedName>
</protein>
<feature type="compositionally biased region" description="Low complexity" evidence="1">
    <location>
        <begin position="157"/>
        <end position="181"/>
    </location>
</feature>
<feature type="region of interest" description="Disordered" evidence="1">
    <location>
        <begin position="1"/>
        <end position="384"/>
    </location>
</feature>
<evidence type="ECO:0000256" key="1">
    <source>
        <dbReference type="SAM" id="MobiDB-lite"/>
    </source>
</evidence>
<dbReference type="Pfam" id="PF15963">
    <property type="entry name" value="Myb_DNA-bind_7"/>
    <property type="match status" value="1"/>
</dbReference>
<evidence type="ECO:0000313" key="3">
    <source>
        <dbReference type="EMBL" id="KUI59536.1"/>
    </source>
</evidence>
<feature type="compositionally biased region" description="Polar residues" evidence="1">
    <location>
        <begin position="223"/>
        <end position="235"/>
    </location>
</feature>
<feature type="compositionally biased region" description="Basic residues" evidence="1">
    <location>
        <begin position="315"/>
        <end position="325"/>
    </location>
</feature>
<name>A0A194V6S2_CYTMA</name>
<reference evidence="4" key="1">
    <citation type="submission" date="2014-12" db="EMBL/GenBank/DDBJ databases">
        <title>Genome Sequence of Valsa Canker Pathogens Uncovers a Specific Adaption of Colonization on Woody Bark.</title>
        <authorList>
            <person name="Yin Z."/>
            <person name="Liu H."/>
            <person name="Gao X."/>
            <person name="Li Z."/>
            <person name="Song N."/>
            <person name="Ke X."/>
            <person name="Dai Q."/>
            <person name="Wu Y."/>
            <person name="Sun Y."/>
            <person name="Xu J.-R."/>
            <person name="Kang Z.K."/>
            <person name="Wang L."/>
            <person name="Huang L."/>
        </authorList>
    </citation>
    <scope>NUCLEOTIDE SEQUENCE [LARGE SCALE GENOMIC DNA]</scope>
    <source>
        <strain evidence="4">SXYL134</strain>
    </source>
</reference>
<dbReference type="PANTHER" id="PTHR22929">
    <property type="entry name" value="RNA POLYMERASE III TRANSCRIPTION INITIATION FACTOR B"/>
    <property type="match status" value="1"/>
</dbReference>
<dbReference type="EMBL" id="KN714732">
    <property type="protein sequence ID" value="KUI59536.1"/>
    <property type="molecule type" value="Genomic_DNA"/>
</dbReference>
<dbReference type="InterPro" id="IPR039467">
    <property type="entry name" value="TFIIIB_B''_Myb"/>
</dbReference>
<gene>
    <name evidence="3" type="ORF">VP1G_06791</name>
</gene>
<feature type="compositionally biased region" description="Basic residues" evidence="1">
    <location>
        <begin position="704"/>
        <end position="717"/>
    </location>
</feature>
<evidence type="ECO:0000313" key="4">
    <source>
        <dbReference type="Proteomes" id="UP000078576"/>
    </source>
</evidence>
<keyword evidence="4" id="KW-1185">Reference proteome</keyword>
<feature type="compositionally biased region" description="Basic and acidic residues" evidence="1">
    <location>
        <begin position="338"/>
        <end position="348"/>
    </location>
</feature>
<dbReference type="OrthoDB" id="272624at2759"/>
<dbReference type="Gene3D" id="1.20.58.1880">
    <property type="match status" value="1"/>
</dbReference>
<organism evidence="3 4">
    <name type="scientific">Cytospora mali</name>
    <name type="common">Apple Valsa canker fungus</name>
    <name type="synonym">Valsa mali</name>
    <dbReference type="NCBI Taxonomy" id="578113"/>
    <lineage>
        <taxon>Eukaryota</taxon>
        <taxon>Fungi</taxon>
        <taxon>Dikarya</taxon>
        <taxon>Ascomycota</taxon>
        <taxon>Pezizomycotina</taxon>
        <taxon>Sordariomycetes</taxon>
        <taxon>Sordariomycetidae</taxon>
        <taxon>Diaporthales</taxon>
        <taxon>Cytosporaceae</taxon>
        <taxon>Cytospora</taxon>
    </lineage>
</organism>
<proteinExistence type="predicted"/>
<dbReference type="InterPro" id="IPR009057">
    <property type="entry name" value="Homeodomain-like_sf"/>
</dbReference>
<dbReference type="STRING" id="694573.A0A194V6S2"/>
<accession>A0A194V6S2</accession>
<dbReference type="GO" id="GO:0000126">
    <property type="term" value="C:transcription factor TFIIIB complex"/>
    <property type="evidence" value="ECO:0007669"/>
    <property type="project" value="TreeGrafter"/>
</dbReference>
<feature type="region of interest" description="Disordered" evidence="1">
    <location>
        <begin position="613"/>
        <end position="729"/>
    </location>
</feature>
<dbReference type="InterPro" id="IPR017884">
    <property type="entry name" value="SANT_dom"/>
</dbReference>
<feature type="compositionally biased region" description="Basic residues" evidence="1">
    <location>
        <begin position="243"/>
        <end position="261"/>
    </location>
</feature>
<feature type="compositionally biased region" description="Low complexity" evidence="1">
    <location>
        <begin position="40"/>
        <end position="50"/>
    </location>
</feature>
<evidence type="ECO:0000259" key="2">
    <source>
        <dbReference type="PROSITE" id="PS51293"/>
    </source>
</evidence>
<dbReference type="PANTHER" id="PTHR22929:SF0">
    <property type="entry name" value="TRANSCRIPTION FACTOR TFIIIB COMPONENT B'' HOMOLOG"/>
    <property type="match status" value="1"/>
</dbReference>
<dbReference type="GO" id="GO:0001156">
    <property type="term" value="F:TFIIIC-class transcription factor complex binding"/>
    <property type="evidence" value="ECO:0007669"/>
    <property type="project" value="TreeGrafter"/>
</dbReference>
<dbReference type="AlphaFoldDB" id="A0A194V6S2"/>
<feature type="compositionally biased region" description="Polar residues" evidence="1">
    <location>
        <begin position="111"/>
        <end position="121"/>
    </location>
</feature>
<dbReference type="Proteomes" id="UP000078576">
    <property type="component" value="Unassembled WGS sequence"/>
</dbReference>
<dbReference type="SMART" id="SM00717">
    <property type="entry name" value="SANT"/>
    <property type="match status" value="1"/>
</dbReference>
<dbReference type="GO" id="GO:0070898">
    <property type="term" value="P:RNA polymerase III preinitiation complex assembly"/>
    <property type="evidence" value="ECO:0007669"/>
    <property type="project" value="TreeGrafter"/>
</dbReference>
<feature type="compositionally biased region" description="Basic residues" evidence="1">
    <location>
        <begin position="281"/>
        <end position="290"/>
    </location>
</feature>
<feature type="compositionally biased region" description="Basic and acidic residues" evidence="1">
    <location>
        <begin position="613"/>
        <end position="652"/>
    </location>
</feature>
<dbReference type="InterPro" id="IPR001005">
    <property type="entry name" value="SANT/Myb"/>
</dbReference>
<dbReference type="PROSITE" id="PS51293">
    <property type="entry name" value="SANT"/>
    <property type="match status" value="1"/>
</dbReference>
<feature type="compositionally biased region" description="Polar residues" evidence="1">
    <location>
        <begin position="61"/>
        <end position="74"/>
    </location>
</feature>
<feature type="domain" description="SANT" evidence="2">
    <location>
        <begin position="527"/>
        <end position="574"/>
    </location>
</feature>
<dbReference type="SUPFAM" id="SSF46689">
    <property type="entry name" value="Homeodomain-like"/>
    <property type="match status" value="1"/>
</dbReference>
<feature type="region of interest" description="Disordered" evidence="1">
    <location>
        <begin position="413"/>
        <end position="469"/>
    </location>
</feature>